<dbReference type="InterPro" id="IPR005612">
    <property type="entry name" value="CCAAT-binding_factor"/>
</dbReference>
<evidence type="ECO:0000313" key="5">
    <source>
        <dbReference type="Proteomes" id="UP000308768"/>
    </source>
</evidence>
<feature type="compositionally biased region" description="Acidic residues" evidence="2">
    <location>
        <begin position="899"/>
        <end position="922"/>
    </location>
</feature>
<feature type="region of interest" description="Disordered" evidence="2">
    <location>
        <begin position="884"/>
        <end position="942"/>
    </location>
</feature>
<comment type="caution">
    <text evidence="4">The sequence shown here is derived from an EMBL/GenBank/DDBJ whole genome shotgun (WGS) entry which is preliminary data.</text>
</comment>
<dbReference type="Proteomes" id="UP000308768">
    <property type="component" value="Unassembled WGS sequence"/>
</dbReference>
<organism evidence="4 5">
    <name type="scientific">Cryomyces minteri</name>
    <dbReference type="NCBI Taxonomy" id="331657"/>
    <lineage>
        <taxon>Eukaryota</taxon>
        <taxon>Fungi</taxon>
        <taxon>Dikarya</taxon>
        <taxon>Ascomycota</taxon>
        <taxon>Pezizomycotina</taxon>
        <taxon>Dothideomycetes</taxon>
        <taxon>Dothideomycetes incertae sedis</taxon>
        <taxon>Cryomyces</taxon>
    </lineage>
</organism>
<protein>
    <recommendedName>
        <fullName evidence="3">CCAAT-binding factor domain-containing protein</fullName>
    </recommendedName>
</protein>
<feature type="compositionally biased region" description="Low complexity" evidence="2">
    <location>
        <begin position="889"/>
        <end position="898"/>
    </location>
</feature>
<dbReference type="OrthoDB" id="10263185at2759"/>
<feature type="region of interest" description="Disordered" evidence="2">
    <location>
        <begin position="601"/>
        <end position="624"/>
    </location>
</feature>
<accession>A0A4U0Y277</accession>
<dbReference type="PANTHER" id="PTHR12455:SF0">
    <property type="entry name" value="NUCLEOLAR COMPLEX PROTEIN 4 HOMOLOG"/>
    <property type="match status" value="1"/>
</dbReference>
<dbReference type="AlphaFoldDB" id="A0A4U0Y277"/>
<keyword evidence="5" id="KW-1185">Reference proteome</keyword>
<feature type="domain" description="CCAAT-binding factor" evidence="3">
    <location>
        <begin position="323"/>
        <end position="480"/>
    </location>
</feature>
<proteinExistence type="inferred from homology"/>
<dbReference type="GO" id="GO:0042254">
    <property type="term" value="P:ribosome biogenesis"/>
    <property type="evidence" value="ECO:0007669"/>
    <property type="project" value="InterPro"/>
</dbReference>
<feature type="compositionally biased region" description="Polar residues" evidence="2">
    <location>
        <begin position="933"/>
        <end position="942"/>
    </location>
</feature>
<dbReference type="GO" id="GO:0032040">
    <property type="term" value="C:small-subunit processome"/>
    <property type="evidence" value="ECO:0007669"/>
    <property type="project" value="TreeGrafter"/>
</dbReference>
<evidence type="ECO:0000256" key="2">
    <source>
        <dbReference type="SAM" id="MobiDB-lite"/>
    </source>
</evidence>
<evidence type="ECO:0000313" key="4">
    <source>
        <dbReference type="EMBL" id="TKA82183.1"/>
    </source>
</evidence>
<dbReference type="STRING" id="331657.A0A4U0Y277"/>
<reference evidence="4 5" key="1">
    <citation type="submission" date="2017-03" db="EMBL/GenBank/DDBJ databases">
        <title>Genomes of endolithic fungi from Antarctica.</title>
        <authorList>
            <person name="Coleine C."/>
            <person name="Masonjones S."/>
            <person name="Stajich J.E."/>
        </authorList>
    </citation>
    <scope>NUCLEOTIDE SEQUENCE [LARGE SCALE GENOMIC DNA]</scope>
    <source>
        <strain evidence="4 5">CCFEE 5187</strain>
    </source>
</reference>
<dbReference type="Pfam" id="PF03914">
    <property type="entry name" value="CBF"/>
    <property type="match status" value="1"/>
</dbReference>
<evidence type="ECO:0000259" key="3">
    <source>
        <dbReference type="Pfam" id="PF03914"/>
    </source>
</evidence>
<dbReference type="GO" id="GO:0030692">
    <property type="term" value="C:Noc4p-Nop14p complex"/>
    <property type="evidence" value="ECO:0007669"/>
    <property type="project" value="TreeGrafter"/>
</dbReference>
<sequence>MPGIVTPATTNGKRKIGKDVREREGRTKLRKTTVSRKEDPPAQILLLETEILESRKHYNNIVTLISTAKRYDAQDGRNTLACVALCRVFCRLMAAGTMVNSKGIPENEAVIVRWLKERYSEYVATLLALLRSKNTVEQSTALTLIMRLVKQEAVGHQARNGHTWRTGLFASLVRTVLECSEASSLREEFIEKFVEEYDDIRYHAFEVTAAILGESQALETKRLTTKSALALLSSFEGIPESKDDLENFYTEAPENPKHYLYSFTAHKKQAQDAWLALLRRNLTKEERKTVLGIMSRRVAPWFLRAEMLMDFLTDSYEMGGATSLLALSGLFYLIQEKNLDYPQFYTKLYSLLDDGLLHSKHRSRFFRLLETFLSSTHLPAALVASFMKKLSRLALHGPPGGIVAVVPWLYNMLKTHPTCTFMIHREVRDAKIKKRLEEEGMDDPFDDKEKDPMQTNALESSLWEIETLQSHYHPNVATLAKIISEQFTKRNYNLEDFLDHSYSGIVDAELGKELRKAPVVEYEIPKRIFTNEEGGLGPLGALMAKVMEVESIFTNSIVKLTTLTNSSRITDLDVGGGRFAPPAHKNRTLVINPAGAKSAAQMAESGTAGTAAPPSAALSSAGTSGWVSKRDRHMQLINTSIYDQQQQERIQAMQVTMKQKQRQRNDREKAKIARHFSEIAKPRFNPDQRTSYAQPALHEIVVDNVRFHVANGGSKLIRVSNDPNPARATPKQAKVGGVAFFRSKNGNLYRSGLVKAKKATVAKKIPEPCPRFMSTGSPRPPRSMTERVAMGVLAPEALFAATSMIPTRLLSAKTSFSQVHVRLVTIATSPMTPPQNECQLAYIFFVENAPIRTAAMLISAELTAQNAMSMNALTMLTQEYVEKATKANSSPEAESSDISSDEEAYEEIDSDDVDSDGLDEDSFMQGVDDSRELSQQQDFIRF</sequence>
<comment type="similarity">
    <text evidence="1">Belongs to the CBF/MAK21 family.</text>
</comment>
<feature type="compositionally biased region" description="Low complexity" evidence="2">
    <location>
        <begin position="605"/>
        <end position="624"/>
    </location>
</feature>
<gene>
    <name evidence="4" type="ORF">B0A49_00110</name>
</gene>
<evidence type="ECO:0000256" key="1">
    <source>
        <dbReference type="ARBA" id="ARBA00007797"/>
    </source>
</evidence>
<dbReference type="EMBL" id="NAJN01000005">
    <property type="protein sequence ID" value="TKA82183.1"/>
    <property type="molecule type" value="Genomic_DNA"/>
</dbReference>
<feature type="compositionally biased region" description="Basic and acidic residues" evidence="2">
    <location>
        <begin position="17"/>
        <end position="27"/>
    </location>
</feature>
<feature type="region of interest" description="Disordered" evidence="2">
    <location>
        <begin position="1"/>
        <end position="36"/>
    </location>
</feature>
<dbReference type="InterPro" id="IPR027193">
    <property type="entry name" value="Noc4"/>
</dbReference>
<dbReference type="PANTHER" id="PTHR12455">
    <property type="entry name" value="NUCLEOLAR COMPLEX PROTEIN 4"/>
    <property type="match status" value="1"/>
</dbReference>
<name>A0A4U0Y277_9PEZI</name>